<dbReference type="InterPro" id="IPR001763">
    <property type="entry name" value="Rhodanese-like_dom"/>
</dbReference>
<dbReference type="OrthoDB" id="9781034at2"/>
<reference evidence="3 4" key="1">
    <citation type="submission" date="2018-10" db="EMBL/GenBank/DDBJ databases">
        <authorList>
            <person name="Criscuolo A."/>
        </authorList>
    </citation>
    <scope>NUCLEOTIDE SEQUENCE [LARGE SCALE GENOMIC DNA]</scope>
    <source>
        <strain evidence="3">DnA1</strain>
    </source>
</reference>
<keyword evidence="4" id="KW-1185">Reference proteome</keyword>
<evidence type="ECO:0000259" key="2">
    <source>
        <dbReference type="PROSITE" id="PS50206"/>
    </source>
</evidence>
<dbReference type="PANTHER" id="PTHR43855">
    <property type="entry name" value="THIOSULFATE SULFURTRANSFERASE"/>
    <property type="match status" value="1"/>
</dbReference>
<keyword evidence="3" id="KW-0670">Pyruvate</keyword>
<dbReference type="AlphaFoldDB" id="A0A3P4B7K2"/>
<evidence type="ECO:0000256" key="1">
    <source>
        <dbReference type="ARBA" id="ARBA00022737"/>
    </source>
</evidence>
<dbReference type="Gene3D" id="3.40.250.10">
    <property type="entry name" value="Rhodanese-like domain"/>
    <property type="match status" value="2"/>
</dbReference>
<dbReference type="SUPFAM" id="SSF52821">
    <property type="entry name" value="Rhodanese/Cell cycle control phosphatase"/>
    <property type="match status" value="2"/>
</dbReference>
<feature type="domain" description="Rhodanese" evidence="2">
    <location>
        <begin position="158"/>
        <end position="267"/>
    </location>
</feature>
<evidence type="ECO:0000313" key="3">
    <source>
        <dbReference type="EMBL" id="VCU71921.1"/>
    </source>
</evidence>
<keyword evidence="3" id="KW-0808">Transferase</keyword>
<sequence length="270" mass="27957">MSTVHAAAVSPFISAEALAARLEAGEAAVVYVAREPGAAPSTLIPGSVRTAVPTHYADPGDPARGQLPLPTQDAVRRWAAEASLDRAREIVVYDDTTGTAAARAWWVLTWAGLEGVRILDGGLRAWTEKVDAEAESGPAVPAALPALSAIDTEAIAAQPAGYRLFDARSRSAYDGDGVAPSHLPGALSSPAAVWQDADGRLLPIDRRRAVARALGLLDENERPVVAYCGSGGAAAYWIAAVQDLGVQASLYAGSWSAWSSDSARLAAHAG</sequence>
<keyword evidence="1" id="KW-0677">Repeat</keyword>
<dbReference type="RefSeq" id="WP_124081512.1">
    <property type="nucleotide sequence ID" value="NZ_UWPJ01000032.1"/>
</dbReference>
<proteinExistence type="predicted"/>
<gene>
    <name evidence="3" type="primary">sseA_3</name>
    <name evidence="3" type="ORF">PIGHUM_04013</name>
</gene>
<dbReference type="GO" id="GO:0016784">
    <property type="term" value="F:3-mercaptopyruvate sulfurtransferase activity"/>
    <property type="evidence" value="ECO:0007669"/>
    <property type="project" value="UniProtKB-EC"/>
</dbReference>
<protein>
    <submittedName>
        <fullName evidence="3">3-mercaptopyruvate sulfurtransferase</fullName>
        <ecNumber evidence="3">2.8.1.2</ecNumber>
    </submittedName>
</protein>
<name>A0A3P4B7K2_9BURK</name>
<dbReference type="InterPro" id="IPR051126">
    <property type="entry name" value="Thiosulfate_sulfurtransferase"/>
</dbReference>
<dbReference type="InterPro" id="IPR036873">
    <property type="entry name" value="Rhodanese-like_dom_sf"/>
</dbReference>
<dbReference type="PROSITE" id="PS50206">
    <property type="entry name" value="RHODANESE_3"/>
    <property type="match status" value="2"/>
</dbReference>
<dbReference type="SMART" id="SM00450">
    <property type="entry name" value="RHOD"/>
    <property type="match status" value="2"/>
</dbReference>
<dbReference type="Proteomes" id="UP000277294">
    <property type="component" value="Unassembled WGS sequence"/>
</dbReference>
<organism evidence="3 4">
    <name type="scientific">Pigmentiphaga humi</name>
    <dbReference type="NCBI Taxonomy" id="2478468"/>
    <lineage>
        <taxon>Bacteria</taxon>
        <taxon>Pseudomonadati</taxon>
        <taxon>Pseudomonadota</taxon>
        <taxon>Betaproteobacteria</taxon>
        <taxon>Burkholderiales</taxon>
        <taxon>Alcaligenaceae</taxon>
        <taxon>Pigmentiphaga</taxon>
    </lineage>
</organism>
<accession>A0A3P4B7K2</accession>
<feature type="domain" description="Rhodanese" evidence="2">
    <location>
        <begin position="44"/>
        <end position="135"/>
    </location>
</feature>
<dbReference type="EMBL" id="UWPJ01000032">
    <property type="protein sequence ID" value="VCU71921.1"/>
    <property type="molecule type" value="Genomic_DNA"/>
</dbReference>
<dbReference type="PANTHER" id="PTHR43855:SF1">
    <property type="entry name" value="THIOSULFATE SULFURTRANSFERASE"/>
    <property type="match status" value="1"/>
</dbReference>
<dbReference type="Pfam" id="PF00581">
    <property type="entry name" value="Rhodanese"/>
    <property type="match status" value="2"/>
</dbReference>
<evidence type="ECO:0000313" key="4">
    <source>
        <dbReference type="Proteomes" id="UP000277294"/>
    </source>
</evidence>
<dbReference type="EC" id="2.8.1.2" evidence="3"/>